<dbReference type="RefSeq" id="WP_117443985.1">
    <property type="nucleotide sequence ID" value="NZ_JAJFEN010000006.1"/>
</dbReference>
<dbReference type="Pfam" id="PF07963">
    <property type="entry name" value="N_methyl"/>
    <property type="match status" value="1"/>
</dbReference>
<accession>A0A3E2VTW0</accession>
<keyword evidence="2" id="KW-0488">Methylation</keyword>
<proteinExistence type="predicted"/>
<evidence type="ECO:0000256" key="1">
    <source>
        <dbReference type="ARBA" id="ARBA00004167"/>
    </source>
</evidence>
<keyword evidence="5 6" id="KW-0472">Membrane</keyword>
<gene>
    <name evidence="7" type="ORF">DXA38_15660</name>
</gene>
<evidence type="ECO:0000256" key="3">
    <source>
        <dbReference type="ARBA" id="ARBA00022692"/>
    </source>
</evidence>
<evidence type="ECO:0000256" key="2">
    <source>
        <dbReference type="ARBA" id="ARBA00022481"/>
    </source>
</evidence>
<dbReference type="NCBIfam" id="TIGR02532">
    <property type="entry name" value="IV_pilin_GFxxxE"/>
    <property type="match status" value="1"/>
</dbReference>
<evidence type="ECO:0000256" key="6">
    <source>
        <dbReference type="SAM" id="Phobius"/>
    </source>
</evidence>
<organism evidence="7 8">
    <name type="scientific">Clostridium innocuum</name>
    <dbReference type="NCBI Taxonomy" id="1522"/>
    <lineage>
        <taxon>Bacteria</taxon>
        <taxon>Bacillati</taxon>
        <taxon>Bacillota</taxon>
        <taxon>Clostridia</taxon>
        <taxon>Eubacteriales</taxon>
        <taxon>Clostridiaceae</taxon>
        <taxon>Clostridium</taxon>
    </lineage>
</organism>
<dbReference type="PROSITE" id="PS00409">
    <property type="entry name" value="PROKAR_NTER_METHYL"/>
    <property type="match status" value="1"/>
</dbReference>
<feature type="transmembrane region" description="Helical" evidence="6">
    <location>
        <begin position="12"/>
        <end position="40"/>
    </location>
</feature>
<dbReference type="Gene3D" id="3.30.700.10">
    <property type="entry name" value="Glycoprotein, Type 4 Pilin"/>
    <property type="match status" value="1"/>
</dbReference>
<protein>
    <submittedName>
        <fullName evidence="7">Prepilin-type N-terminal cleavage/methylation domain-containing protein</fullName>
    </submittedName>
</protein>
<dbReference type="Proteomes" id="UP000260025">
    <property type="component" value="Unassembled WGS sequence"/>
</dbReference>
<sequence length="151" mass="15965">MKKQSLKKNKKGFTLIEIIVVLIIIGILIAIAVPSVLGYIGKAEDVKHEANARTGFLAAQTILVKKNAKNQPVATDDFKAAKLNEEANADNVIDAAACSLDSGAVGNKKITVCYIRPTGMDADKYVKFTTDDEAVVVKGTTLTDGTVPSGS</sequence>
<evidence type="ECO:0000256" key="5">
    <source>
        <dbReference type="ARBA" id="ARBA00023136"/>
    </source>
</evidence>
<dbReference type="InterPro" id="IPR045584">
    <property type="entry name" value="Pilin-like"/>
</dbReference>
<keyword evidence="4 6" id="KW-1133">Transmembrane helix</keyword>
<dbReference type="GO" id="GO:0016020">
    <property type="term" value="C:membrane"/>
    <property type="evidence" value="ECO:0007669"/>
    <property type="project" value="UniProtKB-SubCell"/>
</dbReference>
<dbReference type="SUPFAM" id="SSF54523">
    <property type="entry name" value="Pili subunits"/>
    <property type="match status" value="1"/>
</dbReference>
<reference evidence="7 8" key="1">
    <citation type="submission" date="2018-08" db="EMBL/GenBank/DDBJ databases">
        <title>A genome reference for cultivated species of the human gut microbiota.</title>
        <authorList>
            <person name="Zou Y."/>
            <person name="Xue W."/>
            <person name="Luo G."/>
        </authorList>
    </citation>
    <scope>NUCLEOTIDE SEQUENCE [LARGE SCALE GENOMIC DNA]</scope>
    <source>
        <strain evidence="7 8">OF01-2LB</strain>
    </source>
</reference>
<dbReference type="AlphaFoldDB" id="A0A3E2VTW0"/>
<keyword evidence="3 6" id="KW-0812">Transmembrane</keyword>
<comment type="subcellular location">
    <subcellularLocation>
        <location evidence="1">Membrane</location>
        <topology evidence="1">Single-pass membrane protein</topology>
    </subcellularLocation>
</comment>
<dbReference type="EMBL" id="QVEV01000026">
    <property type="protein sequence ID" value="RGC13928.1"/>
    <property type="molecule type" value="Genomic_DNA"/>
</dbReference>
<evidence type="ECO:0000313" key="7">
    <source>
        <dbReference type="EMBL" id="RGC13928.1"/>
    </source>
</evidence>
<comment type="caution">
    <text evidence="7">The sequence shown here is derived from an EMBL/GenBank/DDBJ whole genome shotgun (WGS) entry which is preliminary data.</text>
</comment>
<dbReference type="PANTHER" id="PTHR30093">
    <property type="entry name" value="GENERAL SECRETION PATHWAY PROTEIN G"/>
    <property type="match status" value="1"/>
</dbReference>
<dbReference type="InterPro" id="IPR012902">
    <property type="entry name" value="N_methyl_site"/>
</dbReference>
<dbReference type="PANTHER" id="PTHR30093:SF44">
    <property type="entry name" value="TYPE II SECRETION SYSTEM CORE PROTEIN G"/>
    <property type="match status" value="1"/>
</dbReference>
<evidence type="ECO:0000256" key="4">
    <source>
        <dbReference type="ARBA" id="ARBA00022989"/>
    </source>
</evidence>
<name>A0A3E2VTW0_CLOIN</name>
<evidence type="ECO:0000313" key="8">
    <source>
        <dbReference type="Proteomes" id="UP000260025"/>
    </source>
</evidence>